<gene>
    <name evidence="2" type="ORF">UFOPK2754_02651</name>
    <name evidence="3" type="ORF">UFOPK3543_01290</name>
</gene>
<name>A0A6J6UXG4_9ZZZZ</name>
<dbReference type="PROSITE" id="PS51318">
    <property type="entry name" value="TAT"/>
    <property type="match status" value="1"/>
</dbReference>
<feature type="region of interest" description="Disordered" evidence="1">
    <location>
        <begin position="109"/>
        <end position="137"/>
    </location>
</feature>
<dbReference type="InterPro" id="IPR006311">
    <property type="entry name" value="TAT_signal"/>
</dbReference>
<dbReference type="EMBL" id="CAFBMH010000039">
    <property type="protein sequence ID" value="CAB4908042.1"/>
    <property type="molecule type" value="Genomic_DNA"/>
</dbReference>
<dbReference type="AlphaFoldDB" id="A0A6J6UXG4"/>
<reference evidence="2" key="1">
    <citation type="submission" date="2020-05" db="EMBL/GenBank/DDBJ databases">
        <authorList>
            <person name="Chiriac C."/>
            <person name="Salcher M."/>
            <person name="Ghai R."/>
            <person name="Kavagutti S V."/>
        </authorList>
    </citation>
    <scope>NUCLEOTIDE SEQUENCE</scope>
</reference>
<evidence type="ECO:0000256" key="1">
    <source>
        <dbReference type="SAM" id="MobiDB-lite"/>
    </source>
</evidence>
<dbReference type="EMBL" id="CAEZYR010000128">
    <property type="protein sequence ID" value="CAB4764482.1"/>
    <property type="molecule type" value="Genomic_DNA"/>
</dbReference>
<protein>
    <submittedName>
        <fullName evidence="2">Unannotated protein</fullName>
    </submittedName>
</protein>
<proteinExistence type="predicted"/>
<accession>A0A6J6UXG4</accession>
<sequence>MDDLEQRLATLEAELAAMRAQIAASPARPSVSPVAQSPSVAEEVNRRALLRRTGVAIAGAAAGGLVLAGTHASPAGAATGGNFILGQSNDANTDQTSLNSSISTGEGATLLLSNGSSGGTAPHPPLQLTVPLNSNPTAGSGESGSVLALYTKLPSNFADPDGADGFVDLYFCHRGTDKSPGVPRAWGKVLTSSTANYTQFLAIPSRLVNTRTGVKPADNSTNEYVLTGAPTNAVGFVGTITVTDTTSDGSYVSVYNGDLGTLPSPQFSHVNASNGQTVATGLTVGLGASTKVKVYCFKSCNILIDVAAWVVTGA</sequence>
<organism evidence="2">
    <name type="scientific">freshwater metagenome</name>
    <dbReference type="NCBI Taxonomy" id="449393"/>
    <lineage>
        <taxon>unclassified sequences</taxon>
        <taxon>metagenomes</taxon>
        <taxon>ecological metagenomes</taxon>
    </lineage>
</organism>
<evidence type="ECO:0000313" key="2">
    <source>
        <dbReference type="EMBL" id="CAB4764482.1"/>
    </source>
</evidence>
<evidence type="ECO:0000313" key="3">
    <source>
        <dbReference type="EMBL" id="CAB4908042.1"/>
    </source>
</evidence>